<evidence type="ECO:0000256" key="1">
    <source>
        <dbReference type="SAM" id="MobiDB-lite"/>
    </source>
</evidence>
<accession>A0ABV7YRM0</accession>
<name>A0ABV7YRM0_9ACTN</name>
<evidence type="ECO:0000313" key="2">
    <source>
        <dbReference type="EMBL" id="MFC3766530.1"/>
    </source>
</evidence>
<dbReference type="RefSeq" id="WP_205121870.1">
    <property type="nucleotide sequence ID" value="NZ_JAFBCM010000001.1"/>
</dbReference>
<sequence length="504" mass="51793">MPLPPARIVDTRTGLGGSSEMLGEFVPRTYTVTGVGGVPSSGVSAVVLSVTSANSSLDSGLVVWPTGETRPSVTSLSITAGRWSTNTVITKIGPGGQVDVMNRWGETHVMFDVQGFFTDNTVTTAGGTFVPLNHDRIYDTRNGTGGSTTPLQGGVARDVQVIGVGGVPTTNVSAVAVNITVTNPSADTGLLAWPTGTTRPTVTTLSTNAGRTMSASAQVKVGIGGKISVFASNGSLDLFVDVQGYYLDNTQIGRDIFVPITPQRINSQGAMGVGGIRGVKAAGGTNTVTGAVVVRASGVTAVVVSVTATDPQGTGFFTVWPAGATRPPMSTLSYTASDNNVTNTVIVKPGSDGRINIYSSGGAPGTYVDVQGYYQKQAPPPPPTPAVSSSTQPRDAWTPTASNVSLTFSSSSTAVTRYVYATDDETMASAQSVTTTSGASKTVTITPGDGWHTVYVRSIDFANNLSPSRPTRSAPGRASPSPRRTAAPPGSPTSLVSLHRITDR</sequence>
<keyword evidence="3" id="KW-1185">Reference proteome</keyword>
<proteinExistence type="predicted"/>
<feature type="region of interest" description="Disordered" evidence="1">
    <location>
        <begin position="463"/>
        <end position="504"/>
    </location>
</feature>
<feature type="compositionally biased region" description="Low complexity" evidence="1">
    <location>
        <begin position="466"/>
        <end position="488"/>
    </location>
</feature>
<reference evidence="3" key="1">
    <citation type="journal article" date="2019" name="Int. J. Syst. Evol. Microbiol.">
        <title>The Global Catalogue of Microorganisms (GCM) 10K type strain sequencing project: providing services to taxonomists for standard genome sequencing and annotation.</title>
        <authorList>
            <consortium name="The Broad Institute Genomics Platform"/>
            <consortium name="The Broad Institute Genome Sequencing Center for Infectious Disease"/>
            <person name="Wu L."/>
            <person name="Ma J."/>
        </authorList>
    </citation>
    <scope>NUCLEOTIDE SEQUENCE [LARGE SCALE GENOMIC DNA]</scope>
    <source>
        <strain evidence="3">CGMCC 4.7241</strain>
    </source>
</reference>
<dbReference type="Proteomes" id="UP001595699">
    <property type="component" value="Unassembled WGS sequence"/>
</dbReference>
<dbReference type="EMBL" id="JBHRZH010000055">
    <property type="protein sequence ID" value="MFC3766530.1"/>
    <property type="molecule type" value="Genomic_DNA"/>
</dbReference>
<comment type="caution">
    <text evidence="2">The sequence shown here is derived from an EMBL/GenBank/DDBJ whole genome shotgun (WGS) entry which is preliminary data.</text>
</comment>
<gene>
    <name evidence="2" type="ORF">ACFOUW_37280</name>
</gene>
<organism evidence="2 3">
    <name type="scientific">Tenggerimyces flavus</name>
    <dbReference type="NCBI Taxonomy" id="1708749"/>
    <lineage>
        <taxon>Bacteria</taxon>
        <taxon>Bacillati</taxon>
        <taxon>Actinomycetota</taxon>
        <taxon>Actinomycetes</taxon>
        <taxon>Propionibacteriales</taxon>
        <taxon>Nocardioidaceae</taxon>
        <taxon>Tenggerimyces</taxon>
    </lineage>
</organism>
<protein>
    <submittedName>
        <fullName evidence="2">Uncharacterized protein</fullName>
    </submittedName>
</protein>
<feature type="region of interest" description="Disordered" evidence="1">
    <location>
        <begin position="376"/>
        <end position="396"/>
    </location>
</feature>
<evidence type="ECO:0000313" key="3">
    <source>
        <dbReference type="Proteomes" id="UP001595699"/>
    </source>
</evidence>